<accession>X0UDB2</accession>
<dbReference type="EMBL" id="BARS01026701">
    <property type="protein sequence ID" value="GAG03565.1"/>
    <property type="molecule type" value="Genomic_DNA"/>
</dbReference>
<evidence type="ECO:0008006" key="2">
    <source>
        <dbReference type="Google" id="ProtNLM"/>
    </source>
</evidence>
<dbReference type="Gene3D" id="1.25.40.10">
    <property type="entry name" value="Tetratricopeptide repeat domain"/>
    <property type="match status" value="1"/>
</dbReference>
<organism evidence="1">
    <name type="scientific">marine sediment metagenome</name>
    <dbReference type="NCBI Taxonomy" id="412755"/>
    <lineage>
        <taxon>unclassified sequences</taxon>
        <taxon>metagenomes</taxon>
        <taxon>ecological metagenomes</taxon>
    </lineage>
</organism>
<feature type="non-terminal residue" evidence="1">
    <location>
        <position position="1"/>
    </location>
</feature>
<protein>
    <recommendedName>
        <fullName evidence="2">Tetratricopeptide repeat protein</fullName>
    </recommendedName>
</protein>
<evidence type="ECO:0000313" key="1">
    <source>
        <dbReference type="EMBL" id="GAG03565.1"/>
    </source>
</evidence>
<gene>
    <name evidence="1" type="ORF">S01H1_42050</name>
</gene>
<sequence>GVVIALALWGLVVAGYMGMRTLGIGPAAPLIARGLLEERERVILADFANHSPDSLLGGAVTEAFRVDLTQSPAIRLLAPGQMREAMVRMRREPGGSLDLEFARELAVREGVKAVIGGEINTLGSAYVLSVKLFSSESGAELAAYRETAEDRAAIIGAVDRLSKRLRAKIGESLSSVRQSRPLPSVTTESLEALELFASAMEMGRRGNRAAAIPVLERAVSLDTTFAGAYRALGIYYLNDAGNPGVAQRNTERAFRFSDRLPEPERL</sequence>
<dbReference type="AlphaFoldDB" id="X0UDB2"/>
<reference evidence="1" key="1">
    <citation type="journal article" date="2014" name="Front. Microbiol.">
        <title>High frequency of phylogenetically diverse reductive dehalogenase-homologous genes in deep subseafloor sedimentary metagenomes.</title>
        <authorList>
            <person name="Kawai M."/>
            <person name="Futagami T."/>
            <person name="Toyoda A."/>
            <person name="Takaki Y."/>
            <person name="Nishi S."/>
            <person name="Hori S."/>
            <person name="Arai W."/>
            <person name="Tsubouchi T."/>
            <person name="Morono Y."/>
            <person name="Uchiyama I."/>
            <person name="Ito T."/>
            <person name="Fujiyama A."/>
            <person name="Inagaki F."/>
            <person name="Takami H."/>
        </authorList>
    </citation>
    <scope>NUCLEOTIDE SEQUENCE</scope>
    <source>
        <strain evidence="1">Expedition CK06-06</strain>
    </source>
</reference>
<proteinExistence type="predicted"/>
<feature type="non-terminal residue" evidence="1">
    <location>
        <position position="266"/>
    </location>
</feature>
<dbReference type="InterPro" id="IPR011990">
    <property type="entry name" value="TPR-like_helical_dom_sf"/>
</dbReference>
<name>X0UDB2_9ZZZZ</name>
<comment type="caution">
    <text evidence="1">The sequence shown here is derived from an EMBL/GenBank/DDBJ whole genome shotgun (WGS) entry which is preliminary data.</text>
</comment>
<dbReference type="Gene3D" id="3.40.50.10610">
    <property type="entry name" value="ABC-type transport auxiliary lipoprotein component"/>
    <property type="match status" value="1"/>
</dbReference>